<reference evidence="5" key="1">
    <citation type="journal article" date="2023" name="PhytoFront">
        <title>Draft Genome Resources of Seven Strains of Tilletia horrida, Causal Agent of Kernel Smut of Rice.</title>
        <authorList>
            <person name="Khanal S."/>
            <person name="Antony Babu S."/>
            <person name="Zhou X.G."/>
        </authorList>
    </citation>
    <scope>NUCLEOTIDE SEQUENCE</scope>
    <source>
        <strain evidence="5">TX3</strain>
    </source>
</reference>
<dbReference type="InterPro" id="IPR038277">
    <property type="entry name" value="UreF_sf"/>
</dbReference>
<evidence type="ECO:0000313" key="6">
    <source>
        <dbReference type="Proteomes" id="UP001176521"/>
    </source>
</evidence>
<evidence type="ECO:0000256" key="2">
    <source>
        <dbReference type="ARBA" id="ARBA00023186"/>
    </source>
</evidence>
<dbReference type="PANTHER" id="PTHR33620:SF1">
    <property type="entry name" value="UREASE ACCESSORY PROTEIN F"/>
    <property type="match status" value="1"/>
</dbReference>
<keyword evidence="1" id="KW-0996">Nickel insertion</keyword>
<sequence length="425" mass="44944">MDTLPPPGSSQQELSQYVLLLLSDSNLPTGGFIASAGLESYVVHGLLTQCAHELHPGPARDSPVPSRGAAAGPPSVAQTCSAFLSFLGSSLDSYARSSMPFLADAHRLTVELGQKGESTSSSEEGEGEGGHKSRTIDGFLQDFARLDEAYHSLVLNHVARRASCAQGIAFLTLFSKAFSKQPELASDIAASIRRRTKKVPSGRPRQHEHAHAHAHKQHAGGALVSRAIDALKLSIRRGTTPGHLPLCFGVITAALGLDFLPPIPTGAGAGAGAAHLHLFLQARALLSTAIRLNIFGPYLAHQMLLFHVRSIVNATLDALAQPDAHGCGPGPGPSTGLLPARGATGEKDGSRDRAGQLGQPRHPSLRPHDIPVRDDDASQGWAWDWADEGAWAEGPSLSHAPTTTWPLGEIAQARHDQLQSRLFNS</sequence>
<dbReference type="GO" id="GO:0016151">
    <property type="term" value="F:nickel cation binding"/>
    <property type="evidence" value="ECO:0007669"/>
    <property type="project" value="InterPro"/>
</dbReference>
<evidence type="ECO:0000313" key="5">
    <source>
        <dbReference type="EMBL" id="KAK0522052.1"/>
    </source>
</evidence>
<protein>
    <submittedName>
        <fullName evidence="5">Uncharacterized protein</fullName>
    </submittedName>
</protein>
<gene>
    <name evidence="5" type="ORF">OC842_006581</name>
</gene>
<feature type="compositionally biased region" description="Basic and acidic residues" evidence="4">
    <location>
        <begin position="344"/>
        <end position="354"/>
    </location>
</feature>
<accession>A0AAN6G7M1</accession>
<organism evidence="5 6">
    <name type="scientific">Tilletia horrida</name>
    <dbReference type="NCBI Taxonomy" id="155126"/>
    <lineage>
        <taxon>Eukaryota</taxon>
        <taxon>Fungi</taxon>
        <taxon>Dikarya</taxon>
        <taxon>Basidiomycota</taxon>
        <taxon>Ustilaginomycotina</taxon>
        <taxon>Exobasidiomycetes</taxon>
        <taxon>Tilletiales</taxon>
        <taxon>Tilletiaceae</taxon>
        <taxon>Tilletia</taxon>
    </lineage>
</organism>
<comment type="similarity">
    <text evidence="3">Belongs to the UreF family.</text>
</comment>
<comment type="caution">
    <text evidence="5">The sequence shown here is derived from an EMBL/GenBank/DDBJ whole genome shotgun (WGS) entry which is preliminary data.</text>
</comment>
<feature type="compositionally biased region" description="Basic and acidic residues" evidence="4">
    <location>
        <begin position="366"/>
        <end position="376"/>
    </location>
</feature>
<evidence type="ECO:0000256" key="3">
    <source>
        <dbReference type="ARBA" id="ARBA00046339"/>
    </source>
</evidence>
<dbReference type="InterPro" id="IPR002639">
    <property type="entry name" value="UreF"/>
</dbReference>
<dbReference type="Pfam" id="PF01730">
    <property type="entry name" value="UreF"/>
    <property type="match status" value="1"/>
</dbReference>
<dbReference type="EMBL" id="JAPDMQ010000617">
    <property type="protein sequence ID" value="KAK0522052.1"/>
    <property type="molecule type" value="Genomic_DNA"/>
</dbReference>
<keyword evidence="6" id="KW-1185">Reference proteome</keyword>
<evidence type="ECO:0000256" key="1">
    <source>
        <dbReference type="ARBA" id="ARBA00022988"/>
    </source>
</evidence>
<evidence type="ECO:0000256" key="4">
    <source>
        <dbReference type="SAM" id="MobiDB-lite"/>
    </source>
</evidence>
<dbReference type="AlphaFoldDB" id="A0AAN6G7M1"/>
<keyword evidence="2" id="KW-0143">Chaperone</keyword>
<feature type="region of interest" description="Disordered" evidence="4">
    <location>
        <begin position="324"/>
        <end position="377"/>
    </location>
</feature>
<feature type="region of interest" description="Disordered" evidence="4">
    <location>
        <begin position="114"/>
        <end position="134"/>
    </location>
</feature>
<dbReference type="PANTHER" id="PTHR33620">
    <property type="entry name" value="UREASE ACCESSORY PROTEIN F"/>
    <property type="match status" value="1"/>
</dbReference>
<dbReference type="Gene3D" id="1.10.4190.10">
    <property type="entry name" value="Urease accessory protein UreF"/>
    <property type="match status" value="1"/>
</dbReference>
<proteinExistence type="inferred from homology"/>
<dbReference type="Proteomes" id="UP001176521">
    <property type="component" value="Unassembled WGS sequence"/>
</dbReference>
<name>A0AAN6G7M1_9BASI</name>